<evidence type="ECO:0000256" key="1">
    <source>
        <dbReference type="ARBA" id="ARBA00022723"/>
    </source>
</evidence>
<dbReference type="InterPro" id="IPR008978">
    <property type="entry name" value="HSP20-like_chaperone"/>
</dbReference>
<evidence type="ECO:0000313" key="8">
    <source>
        <dbReference type="EMBL" id="KAE8264544.1"/>
    </source>
</evidence>
<evidence type="ECO:0000256" key="2">
    <source>
        <dbReference type="ARBA" id="ARBA00022737"/>
    </source>
</evidence>
<accession>A0A177V6T7</accession>
<dbReference type="SUPFAM" id="SSF49764">
    <property type="entry name" value="HSP20-like chaperones"/>
    <property type="match status" value="1"/>
</dbReference>
<name>A0A177V6T7_9BASI</name>
<evidence type="ECO:0000256" key="4">
    <source>
        <dbReference type="SAM" id="MobiDB-lite"/>
    </source>
</evidence>
<keyword evidence="1" id="KW-0479">Metal-binding</keyword>
<organism evidence="8 9">
    <name type="scientific">Tilletia caries</name>
    <name type="common">wheat bunt fungus</name>
    <dbReference type="NCBI Taxonomy" id="13290"/>
    <lineage>
        <taxon>Eukaryota</taxon>
        <taxon>Fungi</taxon>
        <taxon>Dikarya</taxon>
        <taxon>Basidiomycota</taxon>
        <taxon>Ustilaginomycotina</taxon>
        <taxon>Exobasidiomycetes</taxon>
        <taxon>Tilletiales</taxon>
        <taxon>Tilletiaceae</taxon>
        <taxon>Tilletia</taxon>
    </lineage>
</organism>
<feature type="compositionally biased region" description="Acidic residues" evidence="4">
    <location>
        <begin position="148"/>
        <end position="157"/>
    </location>
</feature>
<evidence type="ECO:0000313" key="10">
    <source>
        <dbReference type="Proteomes" id="UP000836402"/>
    </source>
</evidence>
<feature type="domain" description="CS" evidence="5">
    <location>
        <begin position="245"/>
        <end position="342"/>
    </location>
</feature>
<dbReference type="EMBL" id="CAJHJG010003135">
    <property type="protein sequence ID" value="CAD6926554.1"/>
    <property type="molecule type" value="Genomic_DNA"/>
</dbReference>
<dbReference type="EMBL" id="LWDD02000060">
    <property type="protein sequence ID" value="KAE8264544.1"/>
    <property type="molecule type" value="Genomic_DNA"/>
</dbReference>
<dbReference type="AlphaFoldDB" id="A0A177V6T7"/>
<dbReference type="PANTHER" id="PTHR46983">
    <property type="entry name" value="CYSTEINE AND HISTIDINE-RICH DOMAIN-CONTAINING PROTEIN 1"/>
    <property type="match status" value="1"/>
</dbReference>
<evidence type="ECO:0000259" key="6">
    <source>
        <dbReference type="PROSITE" id="PS51401"/>
    </source>
</evidence>
<reference evidence="7" key="3">
    <citation type="submission" date="2020-10" db="EMBL/GenBank/DDBJ databases">
        <authorList>
            <person name="Sedaghatjoo S."/>
        </authorList>
    </citation>
    <scope>NUCLEOTIDE SEQUENCE</scope>
    <source>
        <strain evidence="7">AZH3</strain>
    </source>
</reference>
<feature type="domain" description="CHORD" evidence="6">
    <location>
        <begin position="166"/>
        <end position="229"/>
    </location>
</feature>
<reference evidence="8" key="2">
    <citation type="journal article" date="2019" name="IMA Fungus">
        <title>Genome sequencing and comparison of five Tilletia species to identify candidate genes for the detection of regulated species infecting wheat.</title>
        <authorList>
            <person name="Nguyen H.D.T."/>
            <person name="Sultana T."/>
            <person name="Kesanakurti P."/>
            <person name="Hambleton S."/>
        </authorList>
    </citation>
    <scope>NUCLEOTIDE SEQUENCE</scope>
    <source>
        <strain evidence="8">DAOMC 238032</strain>
    </source>
</reference>
<gene>
    <name evidence="8" type="ORF">A4X03_0g878</name>
    <name evidence="7" type="ORF">JKIAZH3_G9058</name>
</gene>
<evidence type="ECO:0008006" key="11">
    <source>
        <dbReference type="Google" id="ProtNLM"/>
    </source>
</evidence>
<dbReference type="PANTHER" id="PTHR46983:SF3">
    <property type="entry name" value="CHPADIPLOID STATE MAINTENANCE PROTEIN CHPA"/>
    <property type="match status" value="1"/>
</dbReference>
<dbReference type="PROSITE" id="PS51203">
    <property type="entry name" value="CS"/>
    <property type="match status" value="1"/>
</dbReference>
<keyword evidence="2" id="KW-0677">Repeat</keyword>
<dbReference type="Proteomes" id="UP000836402">
    <property type="component" value="Unassembled WGS sequence"/>
</dbReference>
<keyword evidence="3" id="KW-0862">Zinc</keyword>
<protein>
    <recommendedName>
        <fullName evidence="11">CS domain-containing protein</fullName>
    </recommendedName>
</protein>
<dbReference type="GO" id="GO:0046872">
    <property type="term" value="F:metal ion binding"/>
    <property type="evidence" value="ECO:0007669"/>
    <property type="project" value="UniProtKB-KW"/>
</dbReference>
<evidence type="ECO:0000313" key="7">
    <source>
        <dbReference type="EMBL" id="CAD6926554.1"/>
    </source>
</evidence>
<proteinExistence type="predicted"/>
<dbReference type="InterPro" id="IPR039790">
    <property type="entry name" value="CHRD1"/>
</dbReference>
<feature type="compositionally biased region" description="Basic and acidic residues" evidence="4">
    <location>
        <begin position="65"/>
        <end position="82"/>
    </location>
</feature>
<dbReference type="Gene3D" id="2.60.40.790">
    <property type="match status" value="1"/>
</dbReference>
<dbReference type="InterPro" id="IPR007051">
    <property type="entry name" value="CHORD_dom"/>
</dbReference>
<dbReference type="Pfam" id="PF04968">
    <property type="entry name" value="CHORD"/>
    <property type="match status" value="2"/>
</dbReference>
<dbReference type="Proteomes" id="UP000077671">
    <property type="component" value="Unassembled WGS sequence"/>
</dbReference>
<evidence type="ECO:0000256" key="3">
    <source>
        <dbReference type="ARBA" id="ARBA00022833"/>
    </source>
</evidence>
<dbReference type="CDD" id="cd06466">
    <property type="entry name" value="p23_CS_SGT1_like"/>
    <property type="match status" value="1"/>
</dbReference>
<comment type="caution">
    <text evidence="8">The sequence shown here is derived from an EMBL/GenBank/DDBJ whole genome shotgun (WGS) entry which is preliminary data.</text>
</comment>
<dbReference type="Pfam" id="PF04969">
    <property type="entry name" value="CS"/>
    <property type="match status" value="1"/>
</dbReference>
<dbReference type="Gene3D" id="4.10.1130.20">
    <property type="match status" value="2"/>
</dbReference>
<sequence>MTICARRGCGFDFDASNRASDCHFHPGRPVFRDQQKSWSCCQDTNRPVLDFEDFVAIRGCAHAPEHTEDKQPLPDAPKRNGVEVDTSESDQQDPAEAATTVVPDAFGTTDLAATLPSALSGASLLAAQKAEHVKKGGGAEAARRELEQQEEDEDPEEASIPVGAQCKRTGCGAKYEDGPRNRADEVCKYHPRQAIFHEGSKGYACCKRRVLEFVEFLTIEPCRTSEKGHLFIGKPKSDSPDAEEPVDCRMDHYETPVDIRLTVYAKGADMQKSQINMDTDKVDFSVWLPPANASSTQARRFQRTLVLFSEIDPEASTFSATKFKIDLVLVKKVQGVSWPSLERSDRVFGYGLTFGRARDAQANGAAGRPGV</sequence>
<reference evidence="8" key="1">
    <citation type="submission" date="2016-04" db="EMBL/GenBank/DDBJ databases">
        <authorList>
            <person name="Nguyen H.D."/>
            <person name="Kesanakurti P."/>
            <person name="Cullis J."/>
            <person name="Levesque C.A."/>
            <person name="Hambleton S."/>
        </authorList>
    </citation>
    <scope>NUCLEOTIDE SEQUENCE</scope>
    <source>
        <strain evidence="8">DAOMC 238032</strain>
    </source>
</reference>
<evidence type="ECO:0000259" key="5">
    <source>
        <dbReference type="PROSITE" id="PS51203"/>
    </source>
</evidence>
<feature type="region of interest" description="Disordered" evidence="4">
    <location>
        <begin position="135"/>
        <end position="162"/>
    </location>
</feature>
<evidence type="ECO:0000313" key="9">
    <source>
        <dbReference type="Proteomes" id="UP000077671"/>
    </source>
</evidence>
<dbReference type="PROSITE" id="PS51401">
    <property type="entry name" value="CHORD"/>
    <property type="match status" value="2"/>
</dbReference>
<feature type="region of interest" description="Disordered" evidence="4">
    <location>
        <begin position="65"/>
        <end position="97"/>
    </location>
</feature>
<feature type="domain" description="CHORD" evidence="6">
    <location>
        <begin position="4"/>
        <end position="62"/>
    </location>
</feature>
<keyword evidence="10" id="KW-1185">Reference proteome</keyword>
<dbReference type="InterPro" id="IPR007052">
    <property type="entry name" value="CS_dom"/>
</dbReference>